<sequence length="496" mass="54331">MSNENLPLMAAVDSEEESEERPLKIDQNPNPLPWNQLSLALAIPFSKSLAIQSFRPFINQLVSELDIIKGDKRKVGYYVGLLDSLAAATQTISVLPLNRLSDRIGRKPVLLVGLFVMLTSVLWVSLARTFWSIAASQFFQGLLDGSVSKNVVGELTDFTNRSRAFSFFLVFTTAGGALGLSIGGELVKPHERFPSVFGGEFWKQYPYFLPCLVVAIILATAFILILLFLKETAPRGLFRSQLQQEDEPPHGQSYSPPLRELAVYPVIVVVANYTSLSFLIKCESALLPLFFAMPIDIGGLGFKPAQIGYILGAYSILATFILAFFFGPIIRFVGERRFFVLCISSHLLMWATLPIVHQFARHFGIGINVWVGIAVMSLPAVCGEMGFSCIYAYIVGAAPNKYSVGSTIAVNYVSSSIFGVVAPTMATSLFSFSIQHNVLGGVSALVCLAFASLDPRSRKESAFANLDEAIPHWKTCGGEMRHFTEIGILDKANGIQ</sequence>
<feature type="transmembrane region" description="Helical" evidence="7">
    <location>
        <begin position="165"/>
        <end position="187"/>
    </location>
</feature>
<accession>A0A067S6Z4</accession>
<gene>
    <name evidence="9" type="ORF">GALMADRAFT_147793</name>
</gene>
<feature type="transmembrane region" description="Helical" evidence="7">
    <location>
        <begin position="369"/>
        <end position="395"/>
    </location>
</feature>
<feature type="transmembrane region" description="Helical" evidence="7">
    <location>
        <begin position="207"/>
        <end position="229"/>
    </location>
</feature>
<feature type="region of interest" description="Disordered" evidence="6">
    <location>
        <begin position="1"/>
        <end position="27"/>
    </location>
</feature>
<dbReference type="AlphaFoldDB" id="A0A067S6Z4"/>
<feature type="transmembrane region" description="Helical" evidence="7">
    <location>
        <begin position="338"/>
        <end position="357"/>
    </location>
</feature>
<dbReference type="GO" id="GO:0016020">
    <property type="term" value="C:membrane"/>
    <property type="evidence" value="ECO:0007669"/>
    <property type="project" value="UniProtKB-SubCell"/>
</dbReference>
<evidence type="ECO:0000256" key="5">
    <source>
        <dbReference type="ARBA" id="ARBA00023136"/>
    </source>
</evidence>
<dbReference type="InterPro" id="IPR011701">
    <property type="entry name" value="MFS"/>
</dbReference>
<dbReference type="InterPro" id="IPR020846">
    <property type="entry name" value="MFS_dom"/>
</dbReference>
<keyword evidence="4 7" id="KW-1133">Transmembrane helix</keyword>
<evidence type="ECO:0000259" key="8">
    <source>
        <dbReference type="PROSITE" id="PS50850"/>
    </source>
</evidence>
<organism evidence="9 10">
    <name type="scientific">Galerina marginata (strain CBS 339.88)</name>
    <dbReference type="NCBI Taxonomy" id="685588"/>
    <lineage>
        <taxon>Eukaryota</taxon>
        <taxon>Fungi</taxon>
        <taxon>Dikarya</taxon>
        <taxon>Basidiomycota</taxon>
        <taxon>Agaricomycotina</taxon>
        <taxon>Agaricomycetes</taxon>
        <taxon>Agaricomycetidae</taxon>
        <taxon>Agaricales</taxon>
        <taxon>Agaricineae</taxon>
        <taxon>Strophariaceae</taxon>
        <taxon>Galerina</taxon>
    </lineage>
</organism>
<dbReference type="Pfam" id="PF07690">
    <property type="entry name" value="MFS_1"/>
    <property type="match status" value="1"/>
</dbReference>
<dbReference type="EMBL" id="KL142422">
    <property type="protein sequence ID" value="KDR66566.1"/>
    <property type="molecule type" value="Genomic_DNA"/>
</dbReference>
<dbReference type="GO" id="GO:0022857">
    <property type="term" value="F:transmembrane transporter activity"/>
    <property type="evidence" value="ECO:0007669"/>
    <property type="project" value="InterPro"/>
</dbReference>
<feature type="domain" description="Major facilitator superfamily (MFS) profile" evidence="8">
    <location>
        <begin position="36"/>
        <end position="458"/>
    </location>
</feature>
<reference evidence="10" key="1">
    <citation type="journal article" date="2014" name="Proc. Natl. Acad. Sci. U.S.A.">
        <title>Extensive sampling of basidiomycete genomes demonstrates inadequacy of the white-rot/brown-rot paradigm for wood decay fungi.</title>
        <authorList>
            <person name="Riley R."/>
            <person name="Salamov A.A."/>
            <person name="Brown D.W."/>
            <person name="Nagy L.G."/>
            <person name="Floudas D."/>
            <person name="Held B.W."/>
            <person name="Levasseur A."/>
            <person name="Lombard V."/>
            <person name="Morin E."/>
            <person name="Otillar R."/>
            <person name="Lindquist E.A."/>
            <person name="Sun H."/>
            <person name="LaButti K.M."/>
            <person name="Schmutz J."/>
            <person name="Jabbour D."/>
            <person name="Luo H."/>
            <person name="Baker S.E."/>
            <person name="Pisabarro A.G."/>
            <person name="Walton J.D."/>
            <person name="Blanchette R.A."/>
            <person name="Henrissat B."/>
            <person name="Martin F."/>
            <person name="Cullen D."/>
            <person name="Hibbett D.S."/>
            <person name="Grigoriev I.V."/>
        </authorList>
    </citation>
    <scope>NUCLEOTIDE SEQUENCE [LARGE SCALE GENOMIC DNA]</scope>
    <source>
        <strain evidence="10">CBS 339.88</strain>
    </source>
</reference>
<keyword evidence="3 7" id="KW-0812">Transmembrane</keyword>
<evidence type="ECO:0000256" key="7">
    <source>
        <dbReference type="SAM" id="Phobius"/>
    </source>
</evidence>
<dbReference type="PROSITE" id="PS50850">
    <property type="entry name" value="MFS"/>
    <property type="match status" value="1"/>
</dbReference>
<dbReference type="InterPro" id="IPR036259">
    <property type="entry name" value="MFS_trans_sf"/>
</dbReference>
<proteinExistence type="predicted"/>
<evidence type="ECO:0000256" key="4">
    <source>
        <dbReference type="ARBA" id="ARBA00022989"/>
    </source>
</evidence>
<evidence type="ECO:0000313" key="9">
    <source>
        <dbReference type="EMBL" id="KDR66566.1"/>
    </source>
</evidence>
<dbReference type="Proteomes" id="UP000027222">
    <property type="component" value="Unassembled WGS sequence"/>
</dbReference>
<feature type="transmembrane region" description="Helical" evidence="7">
    <location>
        <begin position="307"/>
        <end position="326"/>
    </location>
</feature>
<feature type="transmembrane region" description="Helical" evidence="7">
    <location>
        <begin position="402"/>
        <end position="422"/>
    </location>
</feature>
<comment type="subcellular location">
    <subcellularLocation>
        <location evidence="1">Membrane</location>
        <topology evidence="1">Multi-pass membrane protein</topology>
    </subcellularLocation>
</comment>
<evidence type="ECO:0000256" key="3">
    <source>
        <dbReference type="ARBA" id="ARBA00022692"/>
    </source>
</evidence>
<protein>
    <recommendedName>
        <fullName evidence="8">Major facilitator superfamily (MFS) profile domain-containing protein</fullName>
    </recommendedName>
</protein>
<evidence type="ECO:0000313" key="10">
    <source>
        <dbReference type="Proteomes" id="UP000027222"/>
    </source>
</evidence>
<feature type="transmembrane region" description="Helical" evidence="7">
    <location>
        <begin position="434"/>
        <end position="453"/>
    </location>
</feature>
<dbReference type="PANTHER" id="PTHR23504">
    <property type="entry name" value="MAJOR FACILITATOR SUPERFAMILY DOMAIN-CONTAINING PROTEIN 10"/>
    <property type="match status" value="1"/>
</dbReference>
<evidence type="ECO:0000256" key="1">
    <source>
        <dbReference type="ARBA" id="ARBA00004141"/>
    </source>
</evidence>
<dbReference type="HOGENOM" id="CLU_001265_54_6_1"/>
<evidence type="ECO:0000256" key="2">
    <source>
        <dbReference type="ARBA" id="ARBA00022448"/>
    </source>
</evidence>
<feature type="transmembrane region" description="Helical" evidence="7">
    <location>
        <begin position="75"/>
        <end position="97"/>
    </location>
</feature>
<dbReference type="SUPFAM" id="SSF103473">
    <property type="entry name" value="MFS general substrate transporter"/>
    <property type="match status" value="1"/>
</dbReference>
<keyword evidence="5 7" id="KW-0472">Membrane</keyword>
<feature type="transmembrane region" description="Helical" evidence="7">
    <location>
        <begin position="109"/>
        <end position="131"/>
    </location>
</feature>
<dbReference type="PANTHER" id="PTHR23504:SF15">
    <property type="entry name" value="MAJOR FACILITATOR SUPERFAMILY (MFS) PROFILE DOMAIN-CONTAINING PROTEIN"/>
    <property type="match status" value="1"/>
</dbReference>
<evidence type="ECO:0000256" key="6">
    <source>
        <dbReference type="SAM" id="MobiDB-lite"/>
    </source>
</evidence>
<keyword evidence="10" id="KW-1185">Reference proteome</keyword>
<keyword evidence="2" id="KW-0813">Transport</keyword>
<dbReference type="OrthoDB" id="419616at2759"/>
<feature type="transmembrane region" description="Helical" evidence="7">
    <location>
        <begin position="261"/>
        <end position="280"/>
    </location>
</feature>
<name>A0A067S6Z4_GALM3</name>
<dbReference type="Gene3D" id="1.20.1250.20">
    <property type="entry name" value="MFS general substrate transporter like domains"/>
    <property type="match status" value="1"/>
</dbReference>